<comment type="subcellular location">
    <subcellularLocation>
        <location evidence="1">Host cytoplasm</location>
    </subcellularLocation>
</comment>
<dbReference type="EMBL" id="KU508800">
    <property type="protein sequence ID" value="AMN10081.1"/>
    <property type="molecule type" value="Genomic_DNA"/>
</dbReference>
<reference evidence="9 10" key="1">
    <citation type="submission" date="2016-01" db="EMBL/GenBank/DDBJ databases">
        <title>Complete genome sequence of Angelica bushy stunt virus, a tentative new member of the genus Caulimovirus.</title>
        <authorList>
            <person name="Lim S."/>
            <person name="Zhao F."/>
            <person name="Igori D."/>
            <person name="Yoo R.H."/>
            <person name="Moon J.S."/>
        </authorList>
    </citation>
    <scope>NUCLEOTIDE SEQUENCE [LARGE SCALE GENOMIC DNA]</scope>
    <source>
        <strain evidence="9">AD</strain>
    </source>
</reference>
<dbReference type="RefSeq" id="YP_009666504.1">
    <property type="nucleotide sequence ID" value="NC_043523.1"/>
</dbReference>
<evidence type="ECO:0000313" key="10">
    <source>
        <dbReference type="Proteomes" id="UP000297006"/>
    </source>
</evidence>
<sequence>MGFLNYLPLVAHSSAMENTNADLLDMQELILIQEIEAKTQELRLLRLRKEYLKSLNKISDQQRVDPTPCSEKSKNVASPVTLSTGKDGLNPCVDSLHKTVRDVQTSENVSKKALMLKPNGGIQIPEKSIDHPIVRPVGVKNYYVVFNGPYPGIYTSWNIAEKAVKGHSNVQHRRFKDYAEAKAAAAIFTNNEQKAPLELILDDSRIDPYKTALEKITNLKVIGKKVQVAKHQLEFPLEDDMDFNVKVENSYEDFSYVYSIARRATPRQFELEHFYTTDKTNISYINAFPLADPDLIYESYSFGLLNTVYPSEKMEEIKLFPEQFTKAVIQFKKKCLSKEQQVFIKFQSTIGFWEGHEDMENFISPYHYVNIGAVKERIYFPSKEINIILQKEDLKQIAEEKALNIIERLFTLQEEAKIHVNMATYTVLVTSFSHKGMTTEDKKKLEAFKERIISPLAFGRHEESFCERKKKLLARLGVQYSCKFCQKKTEDNGASASTLTSGSPASNMESILSL</sequence>
<dbReference type="Pfam" id="PF01693">
    <property type="entry name" value="Cauli_VI"/>
    <property type="match status" value="1"/>
</dbReference>
<dbReference type="Proteomes" id="UP000297006">
    <property type="component" value="Segment"/>
</dbReference>
<feature type="region of interest" description="Disordered" evidence="7">
    <location>
        <begin position="492"/>
        <end position="514"/>
    </location>
</feature>
<dbReference type="SUPFAM" id="SSF55658">
    <property type="entry name" value="L9 N-domain-like"/>
    <property type="match status" value="1"/>
</dbReference>
<keyword evidence="4" id="KW-0810">Translation regulation</keyword>
<protein>
    <recommendedName>
        <fullName evidence="3">Transactivator/viroplasmin protein</fullName>
    </recommendedName>
    <alternativeName>
        <fullName evidence="6">Inclusion body matrix protein</fullName>
    </alternativeName>
</protein>
<comment type="similarity">
    <text evidence="2">Belongs to the caulimoviridae viroplasmin family.</text>
</comment>
<dbReference type="GO" id="GO:0030430">
    <property type="term" value="C:host cell cytoplasm"/>
    <property type="evidence" value="ECO:0007669"/>
    <property type="project" value="UniProtKB-SubCell"/>
</dbReference>
<organism evidence="9 10">
    <name type="scientific">Angelica bushy stunt virus</name>
    <dbReference type="NCBI Taxonomy" id="1808970"/>
    <lineage>
        <taxon>Viruses</taxon>
        <taxon>Riboviria</taxon>
        <taxon>Pararnavirae</taxon>
        <taxon>Artverviricota</taxon>
        <taxon>Revtraviricetes</taxon>
        <taxon>Ortervirales</taxon>
        <taxon>Caulimoviridae</taxon>
        <taxon>Caulimovirus</taxon>
        <taxon>Caulimovirus minutangelicae</taxon>
    </lineage>
</organism>
<dbReference type="KEGG" id="vg:40526777"/>
<dbReference type="InterPro" id="IPR009027">
    <property type="entry name" value="Ribosomal_bL9/RNase_H1_N"/>
</dbReference>
<dbReference type="Gene3D" id="3.40.970.10">
    <property type="entry name" value="Ribonuclease H1, N-terminal domain"/>
    <property type="match status" value="1"/>
</dbReference>
<dbReference type="GeneID" id="40526777"/>
<proteinExistence type="inferred from homology"/>
<evidence type="ECO:0000256" key="2">
    <source>
        <dbReference type="ARBA" id="ARBA00008884"/>
    </source>
</evidence>
<evidence type="ECO:0000313" key="9">
    <source>
        <dbReference type="EMBL" id="AMN10081.1"/>
    </source>
</evidence>
<dbReference type="InterPro" id="IPR011320">
    <property type="entry name" value="RNase_H1_N"/>
</dbReference>
<dbReference type="InterPro" id="IPR037056">
    <property type="entry name" value="RNase_H1_N_sf"/>
</dbReference>
<evidence type="ECO:0000256" key="1">
    <source>
        <dbReference type="ARBA" id="ARBA00004192"/>
    </source>
</evidence>
<keyword evidence="5" id="KW-1035">Host cytoplasm</keyword>
<evidence type="ECO:0000256" key="3">
    <source>
        <dbReference type="ARBA" id="ARBA00017800"/>
    </source>
</evidence>
<evidence type="ECO:0000259" key="8">
    <source>
        <dbReference type="Pfam" id="PF01693"/>
    </source>
</evidence>
<evidence type="ECO:0000256" key="7">
    <source>
        <dbReference type="SAM" id="MobiDB-lite"/>
    </source>
</evidence>
<keyword evidence="10" id="KW-1185">Reference proteome</keyword>
<evidence type="ECO:0000256" key="5">
    <source>
        <dbReference type="ARBA" id="ARBA00023200"/>
    </source>
</evidence>
<accession>A0A140GL63</accession>
<name>A0A140GL63_9VIRU</name>
<evidence type="ECO:0000256" key="6">
    <source>
        <dbReference type="ARBA" id="ARBA00030758"/>
    </source>
</evidence>
<feature type="domain" description="Ribonuclease H1 N-terminal" evidence="8">
    <location>
        <begin position="142"/>
        <end position="183"/>
    </location>
</feature>
<evidence type="ECO:0000256" key="4">
    <source>
        <dbReference type="ARBA" id="ARBA00022845"/>
    </source>
</evidence>